<evidence type="ECO:0000313" key="2">
    <source>
        <dbReference type="EMBL" id="GDY54562.1"/>
    </source>
</evidence>
<sequence length="278" mass="30696">MATRVFSDEELEGLRSFPTIGKDELIRYFTLTAADTAFLAKFRRAQNVLGAAVQLATLPWLGFVPDDVPSAPPAAVGRLARQLGLVMGDLVGYGEREQTRTDHLREIAEYLGWKPAKPLELKELDEFLLARAMEHDSPSLLFRLGCEYLRSAKVIRPGVVSLLERVATARTAAERETHARVAHLLDPVRARGLDGLLAVDPALRSSRLHWLVTGPVQASPASVKGEVEKLKFLRGLGADVLDMSALPAERRRFLAQIGRRLTAQALERRSRTGVTRSC</sequence>
<dbReference type="RefSeq" id="WP_344591229.1">
    <property type="nucleotide sequence ID" value="NZ_BAAASO010000003.1"/>
</dbReference>
<dbReference type="InterPro" id="IPR025296">
    <property type="entry name" value="DUF4158"/>
</dbReference>
<reference evidence="2 3" key="1">
    <citation type="journal article" date="2020" name="Int. J. Syst. Evol. Microbiol.">
        <title>Reclassification of Streptomyces castelarensis and Streptomyces sporoclivatus as later heterotypic synonyms of Streptomyces antimycoticus.</title>
        <authorList>
            <person name="Komaki H."/>
            <person name="Tamura T."/>
        </authorList>
    </citation>
    <scope>NUCLEOTIDE SEQUENCE [LARGE SCALE GENOMIC DNA]</scope>
    <source>
        <strain evidence="2 3">NBRC 13459</strain>
    </source>
</reference>
<dbReference type="EMBL" id="BJHW01000001">
    <property type="protein sequence ID" value="GDY54562.1"/>
    <property type="molecule type" value="Genomic_DNA"/>
</dbReference>
<dbReference type="Proteomes" id="UP000301309">
    <property type="component" value="Unassembled WGS sequence"/>
</dbReference>
<dbReference type="AlphaFoldDB" id="A0A4D4L0F5"/>
<evidence type="ECO:0000259" key="1">
    <source>
        <dbReference type="Pfam" id="PF13700"/>
    </source>
</evidence>
<gene>
    <name evidence="2" type="ORF">SVIO_051850</name>
</gene>
<protein>
    <recommendedName>
        <fullName evidence="1">DUF4158 domain-containing protein</fullName>
    </recommendedName>
</protein>
<accession>A0A4D4L0F5</accession>
<feature type="domain" description="DUF4158" evidence="1">
    <location>
        <begin position="6"/>
        <end position="168"/>
    </location>
</feature>
<comment type="caution">
    <text evidence="2">The sequence shown here is derived from an EMBL/GenBank/DDBJ whole genome shotgun (WGS) entry which is preliminary data.</text>
</comment>
<organism evidence="2 3">
    <name type="scientific">Streptomyces violaceusniger</name>
    <dbReference type="NCBI Taxonomy" id="68280"/>
    <lineage>
        <taxon>Bacteria</taxon>
        <taxon>Bacillati</taxon>
        <taxon>Actinomycetota</taxon>
        <taxon>Actinomycetes</taxon>
        <taxon>Kitasatosporales</taxon>
        <taxon>Streptomycetaceae</taxon>
        <taxon>Streptomyces</taxon>
        <taxon>Streptomyces violaceusniger group</taxon>
    </lineage>
</organism>
<evidence type="ECO:0000313" key="3">
    <source>
        <dbReference type="Proteomes" id="UP000301309"/>
    </source>
</evidence>
<keyword evidence="3" id="KW-1185">Reference proteome</keyword>
<dbReference type="Pfam" id="PF13700">
    <property type="entry name" value="DUF4158"/>
    <property type="match status" value="1"/>
</dbReference>
<name>A0A4D4L0F5_STRVO</name>
<proteinExistence type="predicted"/>